<reference evidence="1" key="1">
    <citation type="submission" date="2022-07" db="EMBL/GenBank/DDBJ databases">
        <title>Phylogenomic reconstructions and comparative analyses of Kickxellomycotina fungi.</title>
        <authorList>
            <person name="Reynolds N.K."/>
            <person name="Stajich J.E."/>
            <person name="Barry K."/>
            <person name="Grigoriev I.V."/>
            <person name="Crous P."/>
            <person name="Smith M.E."/>
        </authorList>
    </citation>
    <scope>NUCLEOTIDE SEQUENCE</scope>
    <source>
        <strain evidence="1">RSA 861</strain>
    </source>
</reference>
<name>A0A9W8DZT6_9FUNG</name>
<protein>
    <submittedName>
        <fullName evidence="1">Uncharacterized protein</fullName>
    </submittedName>
</protein>
<organism evidence="1 2">
    <name type="scientific">Tieghemiomyces parasiticus</name>
    <dbReference type="NCBI Taxonomy" id="78921"/>
    <lineage>
        <taxon>Eukaryota</taxon>
        <taxon>Fungi</taxon>
        <taxon>Fungi incertae sedis</taxon>
        <taxon>Zoopagomycota</taxon>
        <taxon>Kickxellomycotina</taxon>
        <taxon>Dimargaritomycetes</taxon>
        <taxon>Dimargaritales</taxon>
        <taxon>Dimargaritaceae</taxon>
        <taxon>Tieghemiomyces</taxon>
    </lineage>
</organism>
<evidence type="ECO:0000313" key="2">
    <source>
        <dbReference type="Proteomes" id="UP001150569"/>
    </source>
</evidence>
<proteinExistence type="predicted"/>
<dbReference type="EMBL" id="JANBPT010000163">
    <property type="protein sequence ID" value="KAJ1926548.1"/>
    <property type="molecule type" value="Genomic_DNA"/>
</dbReference>
<dbReference type="AlphaFoldDB" id="A0A9W8DZT6"/>
<comment type="caution">
    <text evidence="1">The sequence shown here is derived from an EMBL/GenBank/DDBJ whole genome shotgun (WGS) entry which is preliminary data.</text>
</comment>
<feature type="non-terminal residue" evidence="1">
    <location>
        <position position="1"/>
    </location>
</feature>
<dbReference type="Proteomes" id="UP001150569">
    <property type="component" value="Unassembled WGS sequence"/>
</dbReference>
<sequence length="57" mass="6744">RIEFGHPEDNTTLFGRVIYIILKDLNDTELLVEEEETSEQFDLRPTNVRRLMPNVII</sequence>
<accession>A0A9W8DZT6</accession>
<keyword evidence="2" id="KW-1185">Reference proteome</keyword>
<evidence type="ECO:0000313" key="1">
    <source>
        <dbReference type="EMBL" id="KAJ1926548.1"/>
    </source>
</evidence>
<gene>
    <name evidence="1" type="ORF">IWQ60_003691</name>
</gene>